<protein>
    <recommendedName>
        <fullName evidence="1">HNH nuclease domain-containing protein</fullName>
    </recommendedName>
</protein>
<accession>H2CF18</accession>
<evidence type="ECO:0000259" key="1">
    <source>
        <dbReference type="Pfam" id="PF13391"/>
    </source>
</evidence>
<evidence type="ECO:0000313" key="3">
    <source>
        <dbReference type="Proteomes" id="UP000005737"/>
    </source>
</evidence>
<dbReference type="Proteomes" id="UP000005737">
    <property type="component" value="Unassembled WGS sequence"/>
</dbReference>
<dbReference type="Pfam" id="PF13391">
    <property type="entry name" value="HNH_2"/>
    <property type="match status" value="1"/>
</dbReference>
<name>H2CF18_9LEPT</name>
<sequence>MNWTDATLNAIKRYTEKQNTLLIPRSELIAEEIQNIISDTATTGKTPESSLNYYLQRLRDSGQILFLERGRYLLVETSLNPDDYDLSDEELVSLAEAGKLLFSAEESAAATVLQTRRKMQALRKAVLNNYREQCAICDVRSPDLLVTSHIDRWADNPDARADLSNVLCLCIFHDKLFEAGYFCFSDQLAVVRSRRDADSKMIDAVFASSIPFRSDITIRPDQRFLRRHRERIGIKED</sequence>
<gene>
    <name evidence="2" type="ORF">Lepil_0920</name>
</gene>
<dbReference type="HOGENOM" id="CLU_1169531_0_0_12"/>
<feature type="domain" description="HNH nuclease" evidence="1">
    <location>
        <begin position="134"/>
        <end position="184"/>
    </location>
</feature>
<evidence type="ECO:0000313" key="2">
    <source>
        <dbReference type="EMBL" id="EHQ05621.1"/>
    </source>
</evidence>
<proteinExistence type="predicted"/>
<organism evidence="2 3">
    <name type="scientific">Leptonema illini DSM 21528</name>
    <dbReference type="NCBI Taxonomy" id="929563"/>
    <lineage>
        <taxon>Bacteria</taxon>
        <taxon>Pseudomonadati</taxon>
        <taxon>Spirochaetota</taxon>
        <taxon>Spirochaetia</taxon>
        <taxon>Leptospirales</taxon>
        <taxon>Leptospiraceae</taxon>
        <taxon>Leptonema</taxon>
    </lineage>
</organism>
<dbReference type="InterPro" id="IPR003615">
    <property type="entry name" value="HNH_nuc"/>
</dbReference>
<dbReference type="EMBL" id="JH597773">
    <property type="protein sequence ID" value="EHQ05621.1"/>
    <property type="molecule type" value="Genomic_DNA"/>
</dbReference>
<reference evidence="2 3" key="1">
    <citation type="submission" date="2011-10" db="EMBL/GenBank/DDBJ databases">
        <title>The Improved High-Quality Draft genome of Leptonema illini DSM 21528.</title>
        <authorList>
            <consortium name="US DOE Joint Genome Institute (JGI-PGF)"/>
            <person name="Lucas S."/>
            <person name="Copeland A."/>
            <person name="Lapidus A."/>
            <person name="Glavina del Rio T."/>
            <person name="Dalin E."/>
            <person name="Tice H."/>
            <person name="Bruce D."/>
            <person name="Goodwin L."/>
            <person name="Pitluck S."/>
            <person name="Peters L."/>
            <person name="Mikhailova N."/>
            <person name="Held B."/>
            <person name="Kyrpides N."/>
            <person name="Mavromatis K."/>
            <person name="Ivanova N."/>
            <person name="Markowitz V."/>
            <person name="Cheng J.-F."/>
            <person name="Hugenholtz P."/>
            <person name="Woyke T."/>
            <person name="Wu D."/>
            <person name="Gronow S."/>
            <person name="Wellnitz S."/>
            <person name="Brambilla E.-M."/>
            <person name="Klenk H.-P."/>
            <person name="Eisen J.A."/>
        </authorList>
    </citation>
    <scope>NUCLEOTIDE SEQUENCE [LARGE SCALE GENOMIC DNA]</scope>
    <source>
        <strain evidence="2 3">DSM 21528</strain>
    </source>
</reference>
<dbReference type="AlphaFoldDB" id="H2CF18"/>
<dbReference type="RefSeq" id="WP_002770436.1">
    <property type="nucleotide sequence ID" value="NZ_JH597773.1"/>
</dbReference>
<keyword evidence="3" id="KW-1185">Reference proteome</keyword>